<feature type="region of interest" description="Disordered" evidence="1">
    <location>
        <begin position="56"/>
        <end position="93"/>
    </location>
</feature>
<reference evidence="3" key="1">
    <citation type="submission" date="2024-07" db="EMBL/GenBank/DDBJ databases">
        <title>Two chromosome-level genome assemblies of Korean endemic species Abeliophyllum distichum and Forsythia ovata (Oleaceae).</title>
        <authorList>
            <person name="Jang H."/>
        </authorList>
    </citation>
    <scope>NUCLEOTIDE SEQUENCE [LARGE SCALE GENOMIC DNA]</scope>
</reference>
<organism evidence="2 3">
    <name type="scientific">Forsythia ovata</name>
    <dbReference type="NCBI Taxonomy" id="205694"/>
    <lineage>
        <taxon>Eukaryota</taxon>
        <taxon>Viridiplantae</taxon>
        <taxon>Streptophyta</taxon>
        <taxon>Embryophyta</taxon>
        <taxon>Tracheophyta</taxon>
        <taxon>Spermatophyta</taxon>
        <taxon>Magnoliopsida</taxon>
        <taxon>eudicotyledons</taxon>
        <taxon>Gunneridae</taxon>
        <taxon>Pentapetalae</taxon>
        <taxon>asterids</taxon>
        <taxon>lamiids</taxon>
        <taxon>Lamiales</taxon>
        <taxon>Oleaceae</taxon>
        <taxon>Forsythieae</taxon>
        <taxon>Forsythia</taxon>
    </lineage>
</organism>
<accession>A0ABD1X6X7</accession>
<evidence type="ECO:0000313" key="3">
    <source>
        <dbReference type="Proteomes" id="UP001604277"/>
    </source>
</evidence>
<comment type="caution">
    <text evidence="2">The sequence shown here is derived from an EMBL/GenBank/DDBJ whole genome shotgun (WGS) entry which is preliminary data.</text>
</comment>
<evidence type="ECO:0000313" key="2">
    <source>
        <dbReference type="EMBL" id="KAL2556325.1"/>
    </source>
</evidence>
<dbReference type="Proteomes" id="UP001604277">
    <property type="component" value="Unassembled WGS sequence"/>
</dbReference>
<name>A0ABD1X6X7_9LAMI</name>
<dbReference type="EMBL" id="JBFOLJ010000001">
    <property type="protein sequence ID" value="KAL2556325.1"/>
    <property type="molecule type" value="Genomic_DNA"/>
</dbReference>
<gene>
    <name evidence="2" type="ORF">Fot_01064</name>
</gene>
<dbReference type="AlphaFoldDB" id="A0ABD1X6X7"/>
<sequence>MDIATNNVTWEETLTSHIGRTFEYIKNALSRRSQSSYSTSNHGWGIHEIDTAKSGVGEEATAGGGGNNVLRGACDSLEDEPTNNDEGDTIRSDGKLAAKNGDNWILLIQVFSSWFEWHLL</sequence>
<proteinExistence type="predicted"/>
<protein>
    <submittedName>
        <fullName evidence="2">Uncharacterized protein</fullName>
    </submittedName>
</protein>
<feature type="compositionally biased region" description="Acidic residues" evidence="1">
    <location>
        <begin position="76"/>
        <end position="87"/>
    </location>
</feature>
<evidence type="ECO:0000256" key="1">
    <source>
        <dbReference type="SAM" id="MobiDB-lite"/>
    </source>
</evidence>
<keyword evidence="3" id="KW-1185">Reference proteome</keyword>